<comment type="caution">
    <text evidence="1">The sequence shown here is derived from an EMBL/GenBank/DDBJ whole genome shotgun (WGS) entry which is preliminary data.</text>
</comment>
<organism evidence="1 2">
    <name type="scientific">Ellagibacter isourolithinifaciens</name>
    <dbReference type="NCBI Taxonomy" id="2137581"/>
    <lineage>
        <taxon>Bacteria</taxon>
        <taxon>Bacillati</taxon>
        <taxon>Actinomycetota</taxon>
        <taxon>Coriobacteriia</taxon>
        <taxon>Eggerthellales</taxon>
        <taxon>Eggerthellaceae</taxon>
        <taxon>Ellagibacter</taxon>
    </lineage>
</organism>
<dbReference type="OrthoDB" id="3173278at2"/>
<dbReference type="GeneID" id="98657766"/>
<dbReference type="EMBL" id="WAJR01000009">
    <property type="protein sequence ID" value="KAB1640740.1"/>
    <property type="molecule type" value="Genomic_DNA"/>
</dbReference>
<proteinExistence type="predicted"/>
<evidence type="ECO:0000313" key="1">
    <source>
        <dbReference type="EMBL" id="KAB1640740.1"/>
    </source>
</evidence>
<dbReference type="RefSeq" id="WP_158049368.1">
    <property type="nucleotide sequence ID" value="NZ_WAJR01000009.1"/>
</dbReference>
<dbReference type="AlphaFoldDB" id="A0A6N6NLT5"/>
<dbReference type="Proteomes" id="UP000468668">
    <property type="component" value="Unassembled WGS sequence"/>
</dbReference>
<name>A0A6N6NLT5_9ACTN</name>
<sequence>MKLSEKRFPKFDAPSSFEAYAEKGGTVEQNRNGQSSRNAIEAEVGCTAQAQRTYEEALDAVITCVGAQNSLREILYKTLAFCKVPREFTDVEDFIAKSDEAVYSHVIQTPFELIGMLVRAGGLDEIPLDGKGGEISPETLDALSLDEQDDLIATYRIETTEAGAAAVDLLSPARRIEAQLAKDPHRADTFWALIEFCKTPRTFPQIKEYFDATPEFAHDVVAHSHQLAPDFYVDKLDKAGALVWRGAWVATDAGKTLLEAHKAQA</sequence>
<reference evidence="1 2" key="1">
    <citation type="submission" date="2019-09" db="EMBL/GenBank/DDBJ databases">
        <title>Whole genome shotgun sequencing (WGS) of Ellagibacter isourolithinifaciens DSM 104140(T) and Adlercreutzia muris DSM 29508(T).</title>
        <authorList>
            <person name="Stoll D.A."/>
            <person name="Danylec N."/>
            <person name="Huch M."/>
        </authorList>
    </citation>
    <scope>NUCLEOTIDE SEQUENCE [LARGE SCALE GENOMIC DNA]</scope>
    <source>
        <strain evidence="1 2">DSM 104140</strain>
    </source>
</reference>
<evidence type="ECO:0000313" key="2">
    <source>
        <dbReference type="Proteomes" id="UP000468668"/>
    </source>
</evidence>
<keyword evidence="2" id="KW-1185">Reference proteome</keyword>
<protein>
    <submittedName>
        <fullName evidence="1">Uncharacterized protein</fullName>
    </submittedName>
</protein>
<gene>
    <name evidence="1" type="ORF">F8C90_05025</name>
</gene>
<accession>A0A6N6NLT5</accession>